<evidence type="ECO:0000256" key="4">
    <source>
        <dbReference type="ARBA" id="ARBA00022833"/>
    </source>
</evidence>
<dbReference type="GO" id="GO:0004089">
    <property type="term" value="F:carbonate dehydratase activity"/>
    <property type="evidence" value="ECO:0007669"/>
    <property type="project" value="UniProtKB-UniRule"/>
</dbReference>
<evidence type="ECO:0000256" key="3">
    <source>
        <dbReference type="ARBA" id="ARBA00022723"/>
    </source>
</evidence>
<dbReference type="Pfam" id="PF00484">
    <property type="entry name" value="Pro_CA"/>
    <property type="match status" value="1"/>
</dbReference>
<dbReference type="PANTHER" id="PTHR11002">
    <property type="entry name" value="CARBONIC ANHYDRASE"/>
    <property type="match status" value="1"/>
</dbReference>
<evidence type="ECO:0000256" key="1">
    <source>
        <dbReference type="ARBA" id="ARBA00006217"/>
    </source>
</evidence>
<dbReference type="Proteomes" id="UP000191024">
    <property type="component" value="Chromosome E"/>
</dbReference>
<dbReference type="OrthoDB" id="10248475at2759"/>
<feature type="binding site" evidence="7">
    <location>
        <position position="58"/>
    </location>
    <ligand>
        <name>Zn(2+)</name>
        <dbReference type="ChEBI" id="CHEBI:29105"/>
    </ligand>
</feature>
<keyword evidence="10" id="KW-1185">Reference proteome</keyword>
<feature type="binding site" evidence="7">
    <location>
        <position position="56"/>
    </location>
    <ligand>
        <name>Zn(2+)</name>
        <dbReference type="ChEBI" id="CHEBI:29105"/>
    </ligand>
</feature>
<keyword evidence="3 7" id="KW-0479">Metal-binding</keyword>
<evidence type="ECO:0000256" key="5">
    <source>
        <dbReference type="ARBA" id="ARBA00023239"/>
    </source>
</evidence>
<dbReference type="EC" id="4.2.1.1" evidence="2 8"/>
<dbReference type="SUPFAM" id="SSF53056">
    <property type="entry name" value="beta-carbonic anhydrase, cab"/>
    <property type="match status" value="1"/>
</dbReference>
<organism evidence="9 10">
    <name type="scientific">Lachancea mirantina</name>
    <dbReference type="NCBI Taxonomy" id="1230905"/>
    <lineage>
        <taxon>Eukaryota</taxon>
        <taxon>Fungi</taxon>
        <taxon>Dikarya</taxon>
        <taxon>Ascomycota</taxon>
        <taxon>Saccharomycotina</taxon>
        <taxon>Saccharomycetes</taxon>
        <taxon>Saccharomycetales</taxon>
        <taxon>Saccharomycetaceae</taxon>
        <taxon>Lachancea</taxon>
    </lineage>
</organism>
<feature type="binding site" evidence="7">
    <location>
        <position position="114"/>
    </location>
    <ligand>
        <name>Zn(2+)</name>
        <dbReference type="ChEBI" id="CHEBI:29105"/>
    </ligand>
</feature>
<dbReference type="SMART" id="SM00947">
    <property type="entry name" value="Pro_CA"/>
    <property type="match status" value="1"/>
</dbReference>
<dbReference type="PANTHER" id="PTHR11002:SF76">
    <property type="entry name" value="CARBONIC ANHYDRASE"/>
    <property type="match status" value="1"/>
</dbReference>
<dbReference type="InterPro" id="IPR001765">
    <property type="entry name" value="Carbonic_anhydrase"/>
</dbReference>
<evidence type="ECO:0000256" key="7">
    <source>
        <dbReference type="PIRSR" id="PIRSR601765-1"/>
    </source>
</evidence>
<dbReference type="AlphaFoldDB" id="A0A1G4JKH0"/>
<dbReference type="PROSITE" id="PS00705">
    <property type="entry name" value="PROK_CO2_ANHYDRASE_2"/>
    <property type="match status" value="1"/>
</dbReference>
<comment type="similarity">
    <text evidence="1 8">Belongs to the beta-class carbonic anhydrase family.</text>
</comment>
<proteinExistence type="inferred from homology"/>
<evidence type="ECO:0000256" key="8">
    <source>
        <dbReference type="RuleBase" id="RU003956"/>
    </source>
</evidence>
<comment type="catalytic activity">
    <reaction evidence="6 8">
        <text>hydrogencarbonate + H(+) = CO2 + H2O</text>
        <dbReference type="Rhea" id="RHEA:10748"/>
        <dbReference type="ChEBI" id="CHEBI:15377"/>
        <dbReference type="ChEBI" id="CHEBI:15378"/>
        <dbReference type="ChEBI" id="CHEBI:16526"/>
        <dbReference type="ChEBI" id="CHEBI:17544"/>
        <dbReference type="EC" id="4.2.1.1"/>
    </reaction>
</comment>
<feature type="binding site" evidence="7">
    <location>
        <position position="111"/>
    </location>
    <ligand>
        <name>Zn(2+)</name>
        <dbReference type="ChEBI" id="CHEBI:29105"/>
    </ligand>
</feature>
<dbReference type="EMBL" id="LT598465">
    <property type="protein sequence ID" value="SCU90946.1"/>
    <property type="molecule type" value="Genomic_DNA"/>
</dbReference>
<evidence type="ECO:0000313" key="9">
    <source>
        <dbReference type="EMBL" id="SCU90946.1"/>
    </source>
</evidence>
<evidence type="ECO:0000313" key="10">
    <source>
        <dbReference type="Proteomes" id="UP000191024"/>
    </source>
</evidence>
<comment type="function">
    <text evidence="8">Reversible hydration of carbon dioxide.</text>
</comment>
<name>A0A1G4JKH0_9SACH</name>
<keyword evidence="5 8" id="KW-0456">Lyase</keyword>
<protein>
    <recommendedName>
        <fullName evidence="2 8">Carbonic anhydrase</fullName>
        <ecNumber evidence="2 8">4.2.1.1</ecNumber>
    </recommendedName>
    <alternativeName>
        <fullName evidence="8">Carbonate dehydratase</fullName>
    </alternativeName>
</protein>
<evidence type="ECO:0000256" key="6">
    <source>
        <dbReference type="ARBA" id="ARBA00048348"/>
    </source>
</evidence>
<dbReference type="GO" id="GO:0005737">
    <property type="term" value="C:cytoplasm"/>
    <property type="evidence" value="ECO:0007669"/>
    <property type="project" value="TreeGrafter"/>
</dbReference>
<dbReference type="GO" id="GO:0034599">
    <property type="term" value="P:cellular response to oxidative stress"/>
    <property type="evidence" value="ECO:0007669"/>
    <property type="project" value="TreeGrafter"/>
</dbReference>
<keyword evidence="4 7" id="KW-0862">Zinc</keyword>
<sequence>MSPASTNVFTLSHQSKLADLLAANERWCEHMEEEHPRLLRDYNAHGQSPHTLFIGCSDSRYNEACLGVVPGEIFTWKTIANVITESDATCRATLEFAINVLKVNKVVVCGHTDCGGINTCLSNKRESLLESGTCNSLHAYLQDVDDLYHEHKQEVFAQTSDVKEQSRLLSKLNVQKQRGRLLEISTVKDALARGDIEVYGLLYDVGTGRVEVV</sequence>
<dbReference type="STRING" id="1230905.A0A1G4JKH0"/>
<accession>A0A1G4JKH0</accession>
<reference evidence="9 10" key="1">
    <citation type="submission" date="2016-03" db="EMBL/GenBank/DDBJ databases">
        <authorList>
            <person name="Devillers H."/>
        </authorList>
    </citation>
    <scope>NUCLEOTIDE SEQUENCE [LARGE SCALE GENOMIC DNA]</scope>
    <source>
        <strain evidence="9">CBS 11717</strain>
    </source>
</reference>
<gene>
    <name evidence="9" type="ORF">LAMI_0E04170G</name>
</gene>
<dbReference type="InterPro" id="IPR036874">
    <property type="entry name" value="Carbonic_anhydrase_sf"/>
</dbReference>
<comment type="cofactor">
    <cofactor evidence="7">
        <name>Zn(2+)</name>
        <dbReference type="ChEBI" id="CHEBI:29105"/>
    </cofactor>
    <text evidence="7">Binds 1 zinc ion per subunit.</text>
</comment>
<evidence type="ECO:0000256" key="2">
    <source>
        <dbReference type="ARBA" id="ARBA00012925"/>
    </source>
</evidence>
<dbReference type="Gene3D" id="3.40.1050.10">
    <property type="entry name" value="Carbonic anhydrase"/>
    <property type="match status" value="1"/>
</dbReference>
<dbReference type="InterPro" id="IPR015892">
    <property type="entry name" value="Carbonic_anhydrase_CS"/>
</dbReference>
<dbReference type="GO" id="GO:0008270">
    <property type="term" value="F:zinc ion binding"/>
    <property type="evidence" value="ECO:0007669"/>
    <property type="project" value="UniProtKB-UniRule"/>
</dbReference>
<dbReference type="GO" id="GO:0071244">
    <property type="term" value="P:cellular response to carbon dioxide"/>
    <property type="evidence" value="ECO:0007669"/>
    <property type="project" value="TreeGrafter"/>
</dbReference>
<dbReference type="GO" id="GO:0015976">
    <property type="term" value="P:carbon utilization"/>
    <property type="evidence" value="ECO:0007669"/>
    <property type="project" value="InterPro"/>
</dbReference>